<organism evidence="2">
    <name type="scientific">Vibrio alginolyticus</name>
    <dbReference type="NCBI Taxonomy" id="663"/>
    <lineage>
        <taxon>Bacteria</taxon>
        <taxon>Pseudomonadati</taxon>
        <taxon>Pseudomonadota</taxon>
        <taxon>Gammaproteobacteria</taxon>
        <taxon>Vibrionales</taxon>
        <taxon>Vibrionaceae</taxon>
        <taxon>Vibrio</taxon>
    </lineage>
</organism>
<dbReference type="InterPro" id="IPR014917">
    <property type="entry name" value="DUF1800"/>
</dbReference>
<dbReference type="PANTHER" id="PTHR43737:SF1">
    <property type="entry name" value="DUF1501 DOMAIN-CONTAINING PROTEIN"/>
    <property type="match status" value="1"/>
</dbReference>
<dbReference type="Pfam" id="PF08811">
    <property type="entry name" value="DUF1800"/>
    <property type="match status" value="1"/>
</dbReference>
<sequence length="522" mass="58606">MRRQKLNKISAWVLGLAILLLSHVPNVSAQIQQSPSDQTVARFLYQTSFGPTPALINEVRENGLEDWIQKQINLPATYHQPLYQTPFSKGLQSNRENAWYQIVVTAEDQLRQRTAYALSQIVVVSRYGGVLSSKPTGLVNYYDLLVEHAFGNYRDLLYDVSIHPVMGSYLSMLGSAKENSATGTLPDENFARELMQLFTIGLYELNLDGSKKLNHATGKPIPTYNQTDIQELARALTGWKNSDIAFVKPMRVISQRHDTGEKRFLGNVIPSGLTAQEELSKVIDMLMSHPNVAPFVSKLLIQRLVSSNPSPEYVARVATIFNNNGEGEKGDLTAVVRAILLDPEALGMTDTPPIKVKEPILVLTNFHRASGFTIKGSRYEDATTMMNIANQGPLRSPSVFNFYSPDYQPSNEFTESGINSPEYELLNWSVYTDLVNYMLTSTRRGGGDSYHFDLNEFYLLLDDHRALVELVNERFFARTASAELKELMLTALNDYRGDYVPTTKLALVIFTAISGDEFYIQD</sequence>
<feature type="signal peptide" evidence="1">
    <location>
        <begin position="1"/>
        <end position="29"/>
    </location>
</feature>
<evidence type="ECO:0008006" key="3">
    <source>
        <dbReference type="Google" id="ProtNLM"/>
    </source>
</evidence>
<gene>
    <name evidence="2" type="ORF">K05K4_40400</name>
</gene>
<dbReference type="RefSeq" id="WP_086047383.1">
    <property type="nucleotide sequence ID" value="NZ_AP023186.1"/>
</dbReference>
<protein>
    <recommendedName>
        <fullName evidence="3">DUF1800 domain-containing protein</fullName>
    </recommendedName>
</protein>
<evidence type="ECO:0000313" key="2">
    <source>
        <dbReference type="EMBL" id="ARP20760.1"/>
    </source>
</evidence>
<evidence type="ECO:0000256" key="1">
    <source>
        <dbReference type="SAM" id="SignalP"/>
    </source>
</evidence>
<dbReference type="AlphaFoldDB" id="A0A1W6TXZ9"/>
<name>A0A1W6TXZ9_VIBAL</name>
<dbReference type="PANTHER" id="PTHR43737">
    <property type="entry name" value="BLL7424 PROTEIN"/>
    <property type="match status" value="1"/>
</dbReference>
<proteinExistence type="predicted"/>
<accession>A0A1W6TXZ9</accession>
<keyword evidence="1" id="KW-0732">Signal</keyword>
<feature type="chain" id="PRO_5011905041" description="DUF1800 domain-containing protein" evidence="1">
    <location>
        <begin position="30"/>
        <end position="522"/>
    </location>
</feature>
<reference evidence="2" key="1">
    <citation type="submission" date="2016-10" db="EMBL/GenBank/DDBJ databases">
        <title>The High Quality Genome of Vibrio alginolyticus K01M1.</title>
        <authorList>
            <person name="Wendling C."/>
            <person name="Chibani C.M."/>
            <person name="Hertel R."/>
            <person name="Sproer C."/>
            <person name="Bunk B."/>
            <person name="Overmann J."/>
            <person name="Roth O."/>
            <person name="Liesegang H."/>
        </authorList>
    </citation>
    <scope>NUCLEOTIDE SEQUENCE</scope>
    <source>
        <strain evidence="2">K05K4</strain>
    </source>
</reference>
<dbReference type="EMBL" id="CP017903">
    <property type="protein sequence ID" value="ARP20760.1"/>
    <property type="molecule type" value="Genomic_DNA"/>
</dbReference>